<accession>A0ABW4SRV3</accession>
<evidence type="ECO:0000313" key="3">
    <source>
        <dbReference type="Proteomes" id="UP001597368"/>
    </source>
</evidence>
<dbReference type="InterPro" id="IPR008979">
    <property type="entry name" value="Galactose-bd-like_sf"/>
</dbReference>
<dbReference type="RefSeq" id="WP_379572377.1">
    <property type="nucleotide sequence ID" value="NZ_JBHUFV010000020.1"/>
</dbReference>
<proteinExistence type="predicted"/>
<protein>
    <recommendedName>
        <fullName evidence="4">CBM-cenC domain-containing protein</fullName>
    </recommendedName>
</protein>
<name>A0ABW4SRV3_9ACTN</name>
<reference evidence="3" key="1">
    <citation type="journal article" date="2019" name="Int. J. Syst. Evol. Microbiol.">
        <title>The Global Catalogue of Microorganisms (GCM) 10K type strain sequencing project: providing services to taxonomists for standard genome sequencing and annotation.</title>
        <authorList>
            <consortium name="The Broad Institute Genomics Platform"/>
            <consortium name="The Broad Institute Genome Sequencing Center for Infectious Disease"/>
            <person name="Wu L."/>
            <person name="Ma J."/>
        </authorList>
    </citation>
    <scope>NUCLEOTIDE SEQUENCE [LARGE SCALE GENOMIC DNA]</scope>
    <source>
        <strain evidence="3">ICMP 6774ER</strain>
    </source>
</reference>
<dbReference type="EMBL" id="JBHUFV010000020">
    <property type="protein sequence ID" value="MFD1932315.1"/>
    <property type="molecule type" value="Genomic_DNA"/>
</dbReference>
<evidence type="ECO:0000313" key="2">
    <source>
        <dbReference type="EMBL" id="MFD1932315.1"/>
    </source>
</evidence>
<dbReference type="Gene3D" id="2.130.10.10">
    <property type="entry name" value="YVTN repeat-like/Quinoprotein amine dehydrogenase"/>
    <property type="match status" value="1"/>
</dbReference>
<evidence type="ECO:0000256" key="1">
    <source>
        <dbReference type="SAM" id="SignalP"/>
    </source>
</evidence>
<comment type="caution">
    <text evidence="2">The sequence shown here is derived from an EMBL/GenBank/DDBJ whole genome shotgun (WGS) entry which is preliminary data.</text>
</comment>
<feature type="chain" id="PRO_5046401064" description="CBM-cenC domain-containing protein" evidence="1">
    <location>
        <begin position="30"/>
        <end position="822"/>
    </location>
</feature>
<dbReference type="InterPro" id="IPR015943">
    <property type="entry name" value="WD40/YVTN_repeat-like_dom_sf"/>
</dbReference>
<feature type="signal peptide" evidence="1">
    <location>
        <begin position="1"/>
        <end position="29"/>
    </location>
</feature>
<gene>
    <name evidence="2" type="ORF">ACFSKW_12600</name>
</gene>
<sequence>MHLCPALARVLCLAALLATALVIPSAARAADIVIANHGFEEGTSSLTGWTQSHGTTGVSPSTERAWRGARSARLTDGSTDAAVGLQSGQVPVTAGKTYAAFAKVYLAAGRADLYLRFWNGATLVHSAYTQVAAPLNQWSDVRVVAAAPAGVTRASVLLYSGVGGTGTSFWDEILFTAQVTDLGVQVENSAPNGTTFGVGPDQDKIYAIYTGTQNDTPQLAVIDADTENAVQRVPIPGATGGWAATTATDGTVYLGTYSNAGVYRHTPGSGTVSLVGEAAGTASFVWCLTPGRDGKVYGGTYDTGAFFKYEPGDSALTPIGSTPIQAGKKYVRSIAYDTAANVTYLGTGTSAALVRFDNTSGAKADLLQSLPARLRAGSMVTTLKLTGGRLFARIDTTLIVLSMSGATPTLEAEITGTSADLSDERDGKVYYAKGSALYAYDIASRTEHAVGVDLGMDPTAFGWVKLAGDADHTLVALGAAANRTRLFKYRPADGVTRSVEVAGTPVLPAAINAIAGGPDGKIYSGAFFTGGMGVHDPMRGDDDDLRADLMHRAGFSQTDSMLNHQGRLYVATYPGAKVYEYDPASPWDFGANPRLLFALAGDHQSRPYALAGAPDGRIFVGTVPDYGRYDGALTIYDPATGSVTVHRNIVPDQSVVSLAYHGGLVYGGTSTRGALGTGDPLAEAAVLFVHDPATGETVPKRLPGAAADATTITDLTVVDGRIWGFAEGYLFVFDPAVGDFVYHAKKFSDVGTEKWRDADLRTVAKDPAHVYGTAGDHLFKITRSTYAVTELIPKTPGLDGLATDDLGNLYYKIVGRLYRYAF</sequence>
<keyword evidence="3" id="KW-1185">Reference proteome</keyword>
<dbReference type="Gene3D" id="2.60.120.260">
    <property type="entry name" value="Galactose-binding domain-like"/>
    <property type="match status" value="1"/>
</dbReference>
<keyword evidence="1" id="KW-0732">Signal</keyword>
<organism evidence="2 3">
    <name type="scientific">Nonomuraea mangrovi</name>
    <dbReference type="NCBI Taxonomy" id="2316207"/>
    <lineage>
        <taxon>Bacteria</taxon>
        <taxon>Bacillati</taxon>
        <taxon>Actinomycetota</taxon>
        <taxon>Actinomycetes</taxon>
        <taxon>Streptosporangiales</taxon>
        <taxon>Streptosporangiaceae</taxon>
        <taxon>Nonomuraea</taxon>
    </lineage>
</organism>
<dbReference type="SUPFAM" id="SSF49785">
    <property type="entry name" value="Galactose-binding domain-like"/>
    <property type="match status" value="1"/>
</dbReference>
<dbReference type="SUPFAM" id="SSF63829">
    <property type="entry name" value="Calcium-dependent phosphotriesterase"/>
    <property type="match status" value="2"/>
</dbReference>
<evidence type="ECO:0008006" key="4">
    <source>
        <dbReference type="Google" id="ProtNLM"/>
    </source>
</evidence>
<dbReference type="Proteomes" id="UP001597368">
    <property type="component" value="Unassembled WGS sequence"/>
</dbReference>
<dbReference type="SUPFAM" id="SSF63825">
    <property type="entry name" value="YWTD domain"/>
    <property type="match status" value="1"/>
</dbReference>